<sequence length="243" mass="27433">MAWSTREIAELAGTSLRAVRHYHDIGLLDEPERLSNGYKQYGVAHLVRLLRIKRLADLGVPLPRIAALDEDDDHPEEALRALDAELAASIDRLRRARAELGMILRESVPTELPPEFAPGMAEARMSEADRRLAAVMSRILGPEGLRRYARMLRELPDGPGYIEFDDLAPDADEATRADLAERLAPSAREFNERYPDLLDTSDSPHDRDFVRRSIGKALRDLYNPAQLDVMRRLHDLIGEPRNA</sequence>
<protein>
    <submittedName>
        <fullName evidence="3">MerR family transcriptional regulator</fullName>
    </submittedName>
</protein>
<dbReference type="InterPro" id="IPR047057">
    <property type="entry name" value="MerR_fam"/>
</dbReference>
<name>A0ABV8TU76_9ACTN</name>
<keyword evidence="1" id="KW-0238">DNA-binding</keyword>
<dbReference type="Proteomes" id="UP001595823">
    <property type="component" value="Unassembled WGS sequence"/>
</dbReference>
<gene>
    <name evidence="3" type="ORF">ACFPET_02355</name>
</gene>
<keyword evidence="4" id="KW-1185">Reference proteome</keyword>
<dbReference type="SUPFAM" id="SSF46955">
    <property type="entry name" value="Putative DNA-binding domain"/>
    <property type="match status" value="1"/>
</dbReference>
<dbReference type="RefSeq" id="WP_380617772.1">
    <property type="nucleotide sequence ID" value="NZ_JBHSDK010000002.1"/>
</dbReference>
<dbReference type="InterPro" id="IPR009061">
    <property type="entry name" value="DNA-bd_dom_put_sf"/>
</dbReference>
<evidence type="ECO:0000256" key="1">
    <source>
        <dbReference type="ARBA" id="ARBA00023125"/>
    </source>
</evidence>
<dbReference type="PANTHER" id="PTHR30204">
    <property type="entry name" value="REDOX-CYCLING DRUG-SENSING TRANSCRIPTIONAL ACTIVATOR SOXR"/>
    <property type="match status" value="1"/>
</dbReference>
<dbReference type="PROSITE" id="PS50937">
    <property type="entry name" value="HTH_MERR_2"/>
    <property type="match status" value="1"/>
</dbReference>
<evidence type="ECO:0000313" key="4">
    <source>
        <dbReference type="Proteomes" id="UP001595823"/>
    </source>
</evidence>
<organism evidence="3 4">
    <name type="scientific">Salininema proteolyticum</name>
    <dbReference type="NCBI Taxonomy" id="1607685"/>
    <lineage>
        <taxon>Bacteria</taxon>
        <taxon>Bacillati</taxon>
        <taxon>Actinomycetota</taxon>
        <taxon>Actinomycetes</taxon>
        <taxon>Glycomycetales</taxon>
        <taxon>Glycomycetaceae</taxon>
        <taxon>Salininema</taxon>
    </lineage>
</organism>
<comment type="caution">
    <text evidence="3">The sequence shown here is derived from an EMBL/GenBank/DDBJ whole genome shotgun (WGS) entry which is preliminary data.</text>
</comment>
<dbReference type="InterPro" id="IPR000551">
    <property type="entry name" value="MerR-type_HTH_dom"/>
</dbReference>
<dbReference type="Pfam" id="PF13411">
    <property type="entry name" value="MerR_1"/>
    <property type="match status" value="1"/>
</dbReference>
<reference evidence="4" key="1">
    <citation type="journal article" date="2019" name="Int. J. Syst. Evol. Microbiol.">
        <title>The Global Catalogue of Microorganisms (GCM) 10K type strain sequencing project: providing services to taxonomists for standard genome sequencing and annotation.</title>
        <authorList>
            <consortium name="The Broad Institute Genomics Platform"/>
            <consortium name="The Broad Institute Genome Sequencing Center for Infectious Disease"/>
            <person name="Wu L."/>
            <person name="Ma J."/>
        </authorList>
    </citation>
    <scope>NUCLEOTIDE SEQUENCE [LARGE SCALE GENOMIC DNA]</scope>
    <source>
        <strain evidence="4">IBRC-M 10908</strain>
    </source>
</reference>
<dbReference type="EMBL" id="JBHSDK010000002">
    <property type="protein sequence ID" value="MFC4334037.1"/>
    <property type="molecule type" value="Genomic_DNA"/>
</dbReference>
<accession>A0ABV8TU76</accession>
<evidence type="ECO:0000313" key="3">
    <source>
        <dbReference type="EMBL" id="MFC4334037.1"/>
    </source>
</evidence>
<dbReference type="SMART" id="SM00422">
    <property type="entry name" value="HTH_MERR"/>
    <property type="match status" value="1"/>
</dbReference>
<evidence type="ECO:0000259" key="2">
    <source>
        <dbReference type="PROSITE" id="PS50937"/>
    </source>
</evidence>
<feature type="domain" description="HTH merR-type" evidence="2">
    <location>
        <begin position="2"/>
        <end position="71"/>
    </location>
</feature>
<proteinExistence type="predicted"/>
<dbReference type="PANTHER" id="PTHR30204:SF93">
    <property type="entry name" value="HTH MERR-TYPE DOMAIN-CONTAINING PROTEIN"/>
    <property type="match status" value="1"/>
</dbReference>
<dbReference type="Gene3D" id="1.10.1660.10">
    <property type="match status" value="1"/>
</dbReference>